<dbReference type="Proteomes" id="UP000001877">
    <property type="component" value="Chromosome"/>
</dbReference>
<protein>
    <submittedName>
        <fullName evidence="1">Uncharacterized protein</fullName>
    </submittedName>
</protein>
<name>C0ZG24_BREBN</name>
<dbReference type="HOGENOM" id="CLU_3248172_0_0_9"/>
<reference evidence="1 2" key="1">
    <citation type="submission" date="2005-03" db="EMBL/GenBank/DDBJ databases">
        <title>Brevibacillus brevis strain 47, complete genome.</title>
        <authorList>
            <person name="Hosoyama A."/>
            <person name="Yamada R."/>
            <person name="Hongo Y."/>
            <person name="Terui Y."/>
            <person name="Ankai A."/>
            <person name="Masuyama W."/>
            <person name="Sekiguchi M."/>
            <person name="Takeda T."/>
            <person name="Asano K."/>
            <person name="Ohji S."/>
            <person name="Ichikawa N."/>
            <person name="Narita S."/>
            <person name="Aoki N."/>
            <person name="Miura H."/>
            <person name="Matsushita S."/>
            <person name="Sekigawa T."/>
            <person name="Yamagata H."/>
            <person name="Yoshikawa H."/>
            <person name="Udaka S."/>
            <person name="Tanikawa S."/>
            <person name="Fujita N."/>
        </authorList>
    </citation>
    <scope>NUCLEOTIDE SEQUENCE [LARGE SCALE GENOMIC DNA]</scope>
    <source>
        <strain evidence="2">47 / JCM 6285 / NBRC 100599</strain>
    </source>
</reference>
<keyword evidence="2" id="KW-1185">Reference proteome</keyword>
<dbReference type="EMBL" id="AP008955">
    <property type="protein sequence ID" value="BAH44733.1"/>
    <property type="molecule type" value="Genomic_DNA"/>
</dbReference>
<dbReference type="KEGG" id="bbe:BBR47_37560"/>
<accession>C0ZG24</accession>
<dbReference type="AlphaFoldDB" id="C0ZG24"/>
<sequence length="42" mass="4962">MRKKQRVDKYAPPFLAFSNDRHGRTENALFILGRIIEEEGEQ</sequence>
<evidence type="ECO:0000313" key="2">
    <source>
        <dbReference type="Proteomes" id="UP000001877"/>
    </source>
</evidence>
<proteinExistence type="predicted"/>
<evidence type="ECO:0000313" key="1">
    <source>
        <dbReference type="EMBL" id="BAH44733.1"/>
    </source>
</evidence>
<organism evidence="1 2">
    <name type="scientific">Brevibacillus brevis (strain 47 / JCM 6285 / NBRC 100599)</name>
    <dbReference type="NCBI Taxonomy" id="358681"/>
    <lineage>
        <taxon>Bacteria</taxon>
        <taxon>Bacillati</taxon>
        <taxon>Bacillota</taxon>
        <taxon>Bacilli</taxon>
        <taxon>Bacillales</taxon>
        <taxon>Paenibacillaceae</taxon>
        <taxon>Brevibacillus</taxon>
    </lineage>
</organism>
<gene>
    <name evidence="1" type="ordered locus">BBR47_37560</name>
</gene>